<evidence type="ECO:0000313" key="5">
    <source>
        <dbReference type="EMBL" id="ADI74172.1"/>
    </source>
</evidence>
<evidence type="ECO:0000256" key="2">
    <source>
        <dbReference type="ARBA" id="ARBA00023239"/>
    </source>
</evidence>
<dbReference type="OrthoDB" id="6505at2157"/>
<dbReference type="InterPro" id="IPR050075">
    <property type="entry name" value="LeuD"/>
</dbReference>
<dbReference type="EC" id="4.2.1.114" evidence="3"/>
<feature type="short sequence motif" description="YLRT" evidence="3">
    <location>
        <begin position="23"/>
        <end position="26"/>
    </location>
</feature>
<dbReference type="Proteomes" id="UP000000391">
    <property type="component" value="Chromosome"/>
</dbReference>
<dbReference type="KEGG" id="mev:Metev_1312"/>
<dbReference type="InterPro" id="IPR000573">
    <property type="entry name" value="AconitaseA/IPMdHydase_ssu_swvl"/>
</dbReference>
<dbReference type="HAMAP" id="MF_01032">
    <property type="entry name" value="LeuD_type2"/>
    <property type="match status" value="1"/>
</dbReference>
<dbReference type="InterPro" id="IPR053582">
    <property type="entry name" value="Homoaconitase_LeuD_type2"/>
</dbReference>
<dbReference type="GeneID" id="9346945"/>
<evidence type="ECO:0000256" key="1">
    <source>
        <dbReference type="ARBA" id="ARBA00009869"/>
    </source>
</evidence>
<dbReference type="NCBIfam" id="TIGR02087">
    <property type="entry name" value="LEUD_arch"/>
    <property type="match status" value="1"/>
</dbReference>
<dbReference type="Pfam" id="PF00694">
    <property type="entry name" value="Aconitase_C"/>
    <property type="match status" value="1"/>
</dbReference>
<dbReference type="STRING" id="644295.Metev_1312"/>
<dbReference type="Gene3D" id="3.20.19.10">
    <property type="entry name" value="Aconitase, domain 4"/>
    <property type="match status" value="1"/>
</dbReference>
<sequence length="164" mass="18027">MIEGRAWVYGDNIDTDVMIPGKYLRTTDMQVFADHAMEGIDPEFSSKVQKGDVIVAGNNFGCGSSREQAPLALKHAGVACVVAKSFARIFFRNAINVGLPVMEADVECSEGDIVKIDLKNGSVEVNNKTFKGNKLPDFLLEILTDGGLVAHRRKLQKQKKEQDQ</sequence>
<feature type="domain" description="Aconitase A/isopropylmalate dehydratase small subunit swivel" evidence="4">
    <location>
        <begin position="35"/>
        <end position="99"/>
    </location>
</feature>
<dbReference type="RefSeq" id="WP_013194738.1">
    <property type="nucleotide sequence ID" value="NC_014253.1"/>
</dbReference>
<dbReference type="PANTHER" id="PTHR43345:SF2">
    <property type="entry name" value="3-ISOPROPYLMALATE DEHYDRATASE SMALL SUBUNIT 1"/>
    <property type="match status" value="1"/>
</dbReference>
<comment type="similarity">
    <text evidence="1 3">Belongs to the LeuD family. LeuD type 2 subfamily.</text>
</comment>
<organism evidence="5 6">
    <name type="scientific">Methanohalobium evestigatum (strain ATCC BAA-1072 / DSM 3721 / NBRC 107634 / OCM 161 / Z-7303)</name>
    <dbReference type="NCBI Taxonomy" id="644295"/>
    <lineage>
        <taxon>Archaea</taxon>
        <taxon>Methanobacteriati</taxon>
        <taxon>Methanobacteriota</taxon>
        <taxon>Stenosarchaea group</taxon>
        <taxon>Methanomicrobia</taxon>
        <taxon>Methanosarcinales</taxon>
        <taxon>Methanosarcinaceae</taxon>
        <taxon>Methanohalobium</taxon>
    </lineage>
</organism>
<dbReference type="PANTHER" id="PTHR43345">
    <property type="entry name" value="3-ISOPROPYLMALATE DEHYDRATASE SMALL SUBUNIT 2-RELATED-RELATED"/>
    <property type="match status" value="1"/>
</dbReference>
<evidence type="ECO:0000313" key="6">
    <source>
        <dbReference type="Proteomes" id="UP000000391"/>
    </source>
</evidence>
<gene>
    <name evidence="3" type="primary">hacB</name>
    <name evidence="5" type="ordered locus">Metev_1312</name>
</gene>
<dbReference type="InterPro" id="IPR011827">
    <property type="entry name" value="LeuD_type2/HacB/DmdB"/>
</dbReference>
<dbReference type="EMBL" id="CP002069">
    <property type="protein sequence ID" value="ADI74172.1"/>
    <property type="molecule type" value="Genomic_DNA"/>
</dbReference>
<comment type="function">
    <text evidence="3">Hydro-lyase with broad substrate specificity for cis-unsaturated tricarboxylic acids. Catalyzes both the reversible dehydration of (R)-homocitrate ((R)-2-hydroxybutane-1,2,4-tricarboxylate) to produce cis-homoaconitate ((Z)-but-1-ene-1,2,4-tricarboxylate), and its hydration to homoisocitrate ((1R,2S)-1-hydroxybutane-1,2,4-tricarboxylate). Is also able to hydrate the analogous longer chain substrates cis-homo(2)-aconitate, cis-homo(3)-aconitate. All these reactions are part of the biosynthesis pathway of coenzyme B.</text>
</comment>
<keyword evidence="6" id="KW-1185">Reference proteome</keyword>
<dbReference type="SUPFAM" id="SSF52016">
    <property type="entry name" value="LeuD/IlvD-like"/>
    <property type="match status" value="1"/>
</dbReference>
<dbReference type="GO" id="GO:0004409">
    <property type="term" value="F:homoaconitate hydratase activity"/>
    <property type="evidence" value="ECO:0007669"/>
    <property type="project" value="UniProtKB-UniRule"/>
</dbReference>
<comment type="subunit">
    <text evidence="3">Heterotetramer of 2 HacA and 2 HacB proteins.</text>
</comment>
<proteinExistence type="inferred from homology"/>
<feature type="site" description="Critical for substrate specificity" evidence="3">
    <location>
        <position position="25"/>
    </location>
</feature>
<accession>D7E7U9</accession>
<dbReference type="NCBIfam" id="NF040625">
    <property type="entry name" value="HacB2_Meth"/>
    <property type="match status" value="1"/>
</dbReference>
<keyword evidence="2 3" id="KW-0456">Lyase</keyword>
<dbReference type="AlphaFoldDB" id="D7E7U9"/>
<dbReference type="InterPro" id="IPR015928">
    <property type="entry name" value="Aconitase/3IPM_dehydase_swvl"/>
</dbReference>
<evidence type="ECO:0000259" key="4">
    <source>
        <dbReference type="Pfam" id="PF00694"/>
    </source>
</evidence>
<dbReference type="InterPro" id="IPR033940">
    <property type="entry name" value="IPMI_Swivel"/>
</dbReference>
<dbReference type="CDD" id="cd01577">
    <property type="entry name" value="IPMI_Swivel"/>
    <property type="match status" value="1"/>
</dbReference>
<dbReference type="UniPathway" id="UPA00919"/>
<name>D7E7U9_METEZ</name>
<dbReference type="HOGENOM" id="CLU_081378_1_1_2"/>
<protein>
    <recommendedName>
        <fullName evidence="3">Methanogen homoaconitase small subunit</fullName>
        <shortName evidence="3">HACN</shortName>
        <ecNumber evidence="3">4.2.1.114</ecNumber>
    </recommendedName>
    <alternativeName>
        <fullName evidence="3">Homoaconitate hydratase</fullName>
    </alternativeName>
</protein>
<evidence type="ECO:0000256" key="3">
    <source>
        <dbReference type="HAMAP-Rule" id="MF_01032"/>
    </source>
</evidence>
<comment type="catalytic activity">
    <reaction evidence="3">
        <text>(2R)-homocitrate = (2R,3S)-homoisocitrate</text>
        <dbReference type="Rhea" id="RHEA:32303"/>
        <dbReference type="ChEBI" id="CHEBI:15404"/>
        <dbReference type="ChEBI" id="CHEBI:58884"/>
        <dbReference type="EC" id="4.2.1.114"/>
    </reaction>
</comment>
<reference evidence="5 6" key="1">
    <citation type="submission" date="2010-06" db="EMBL/GenBank/DDBJ databases">
        <title>Complete sequence chromosome of Methanohalobium evestigatum Z-7303.</title>
        <authorList>
            <consortium name="US DOE Joint Genome Institute"/>
            <person name="Lucas S."/>
            <person name="Copeland A."/>
            <person name="Lapidus A."/>
            <person name="Cheng J.-F."/>
            <person name="Bruce D."/>
            <person name="Goodwin L."/>
            <person name="Pitluck S."/>
            <person name="Saunders E."/>
            <person name="Detter J.C."/>
            <person name="Han C."/>
            <person name="Tapia R."/>
            <person name="Land M."/>
            <person name="Hauser L."/>
            <person name="Kyrpides N."/>
            <person name="Mikhailova N."/>
            <person name="Sieprawska-Lupa M."/>
            <person name="Whitman W.B."/>
            <person name="Anderson I."/>
            <person name="Woyke T."/>
        </authorList>
    </citation>
    <scope>NUCLEOTIDE SEQUENCE [LARGE SCALE GENOMIC DNA]</scope>
    <source>
        <strain evidence="6">ATCC BAA-1072 / DSM 3721 / NBRC 107634 / OCM 161 / Z-7303</strain>
    </source>
</reference>
<comment type="pathway">
    <text evidence="3">Organic acid metabolism; 2-oxosuberate biosynthesis.</text>
</comment>
<dbReference type="GO" id="GO:0019298">
    <property type="term" value="P:coenzyme B biosynthetic process"/>
    <property type="evidence" value="ECO:0007669"/>
    <property type="project" value="UniProtKB-UniRule"/>
</dbReference>